<organism evidence="1 2">
    <name type="scientific">Cyclotella atomus</name>
    <dbReference type="NCBI Taxonomy" id="382360"/>
    <lineage>
        <taxon>Eukaryota</taxon>
        <taxon>Sar</taxon>
        <taxon>Stramenopiles</taxon>
        <taxon>Ochrophyta</taxon>
        <taxon>Bacillariophyta</taxon>
        <taxon>Coscinodiscophyceae</taxon>
        <taxon>Thalassiosirophycidae</taxon>
        <taxon>Stephanodiscales</taxon>
        <taxon>Stephanodiscaceae</taxon>
        <taxon>Cyclotella</taxon>
    </lineage>
</organism>
<dbReference type="AlphaFoldDB" id="A0ABD3PZD1"/>
<comment type="caution">
    <text evidence="1">The sequence shown here is derived from an EMBL/GenBank/DDBJ whole genome shotgun (WGS) entry which is preliminary data.</text>
</comment>
<name>A0ABD3PZD1_9STRA</name>
<reference evidence="1 2" key="1">
    <citation type="submission" date="2024-10" db="EMBL/GenBank/DDBJ databases">
        <title>Updated reference genomes for cyclostephanoid diatoms.</title>
        <authorList>
            <person name="Roberts W.R."/>
            <person name="Alverson A.J."/>
        </authorList>
    </citation>
    <scope>NUCLEOTIDE SEQUENCE [LARGE SCALE GENOMIC DNA]</scope>
    <source>
        <strain evidence="1 2">AJA010-31</strain>
    </source>
</reference>
<gene>
    <name evidence="1" type="ORF">ACHAWO_005138</name>
</gene>
<dbReference type="Pfam" id="PF13516">
    <property type="entry name" value="LRR_6"/>
    <property type="match status" value="2"/>
</dbReference>
<dbReference type="InterPro" id="IPR053040">
    <property type="entry name" value="LRR-containing_protein_71"/>
</dbReference>
<sequence>MNALSDLAFDQVVKSFNSAPFHPEELLNRDVAERFFASLSTDISESVLAVFIDDDGYFSRLCQSRGIAIKEHCYSYKQLFFEQFIQEVVSSSSNDSELQRINCMADYIHSLRLDSIKPGFPLDSLVVHLPNLSKLQLSFIKSEDHFQRLGKAIWSSPFLTSLVLQDTYITDDDIPVIFNSEQLNITHLDLSFNRISSVGVEYLVDKFITSTSVVSHLDLRGNKICQVGATKIGAALMGNDSLVSLNLGLNSLGDTGGANLFKSISQNQDQNTSLKHIYVFANKLGHETAKVITELVAPKETSIESIVLTSNLFSKDDLAMLGQHRICVVGPISEALPSDNDIRCLASEVPS</sequence>
<dbReference type="InterPro" id="IPR032675">
    <property type="entry name" value="LRR_dom_sf"/>
</dbReference>
<keyword evidence="2" id="KW-1185">Reference proteome</keyword>
<accession>A0ABD3PZD1</accession>
<dbReference type="InterPro" id="IPR001611">
    <property type="entry name" value="Leu-rich_rpt"/>
</dbReference>
<dbReference type="EMBL" id="JALLPJ020000407">
    <property type="protein sequence ID" value="KAL3793084.1"/>
    <property type="molecule type" value="Genomic_DNA"/>
</dbReference>
<dbReference type="PANTHER" id="PTHR46984:SF1">
    <property type="entry name" value="LEUCINE-RICH REPEAT-CONTAINING PROTEIN 71"/>
    <property type="match status" value="1"/>
</dbReference>
<dbReference type="Gene3D" id="3.80.10.10">
    <property type="entry name" value="Ribonuclease Inhibitor"/>
    <property type="match status" value="1"/>
</dbReference>
<proteinExistence type="predicted"/>
<dbReference type="PANTHER" id="PTHR46984">
    <property type="entry name" value="LEUCINE-RICH REPEAT-CONTAINING PROTEIN 71"/>
    <property type="match status" value="1"/>
</dbReference>
<evidence type="ECO:0000313" key="2">
    <source>
        <dbReference type="Proteomes" id="UP001530400"/>
    </source>
</evidence>
<dbReference type="SUPFAM" id="SSF52047">
    <property type="entry name" value="RNI-like"/>
    <property type="match status" value="1"/>
</dbReference>
<evidence type="ECO:0000313" key="1">
    <source>
        <dbReference type="EMBL" id="KAL3793084.1"/>
    </source>
</evidence>
<dbReference type="Proteomes" id="UP001530400">
    <property type="component" value="Unassembled WGS sequence"/>
</dbReference>
<protein>
    <submittedName>
        <fullName evidence="1">Uncharacterized protein</fullName>
    </submittedName>
</protein>